<accession>A0A4R0PKY6</accession>
<keyword evidence="10" id="KW-0966">Cell projection</keyword>
<dbReference type="InterPro" id="IPR036429">
    <property type="entry name" value="SpoA-like_sf"/>
</dbReference>
<proteinExistence type="inferred from homology"/>
<dbReference type="OrthoDB" id="9790303at2"/>
<evidence type="ECO:0000256" key="7">
    <source>
        <dbReference type="ARBA" id="ARBA00023136"/>
    </source>
</evidence>
<organism evidence="10 11">
    <name type="scientific">Oricola cellulosilytica</name>
    <dbReference type="NCBI Taxonomy" id="1429082"/>
    <lineage>
        <taxon>Bacteria</taxon>
        <taxon>Pseudomonadati</taxon>
        <taxon>Pseudomonadota</taxon>
        <taxon>Alphaproteobacteria</taxon>
        <taxon>Hyphomicrobiales</taxon>
        <taxon>Ahrensiaceae</taxon>
        <taxon>Oricola</taxon>
    </lineage>
</organism>
<dbReference type="InterPro" id="IPR001172">
    <property type="entry name" value="FliN_T3SS_HrcQb"/>
</dbReference>
<dbReference type="EMBL" id="SJST01000001">
    <property type="protein sequence ID" value="TCD16189.1"/>
    <property type="molecule type" value="Genomic_DNA"/>
</dbReference>
<dbReference type="GO" id="GO:0009425">
    <property type="term" value="C:bacterial-type flagellum basal body"/>
    <property type="evidence" value="ECO:0007669"/>
    <property type="project" value="InterPro"/>
</dbReference>
<dbReference type="InterPro" id="IPR051469">
    <property type="entry name" value="FliN/MopA/SpaO"/>
</dbReference>
<dbReference type="SUPFAM" id="SSF101801">
    <property type="entry name" value="Surface presentation of antigens (SPOA)"/>
    <property type="match status" value="1"/>
</dbReference>
<keyword evidence="10" id="KW-0282">Flagellum</keyword>
<evidence type="ECO:0000256" key="8">
    <source>
        <dbReference type="SAM" id="MobiDB-lite"/>
    </source>
</evidence>
<dbReference type="PANTHER" id="PTHR43484">
    <property type="match status" value="1"/>
</dbReference>
<evidence type="ECO:0000259" key="9">
    <source>
        <dbReference type="Pfam" id="PF01052"/>
    </source>
</evidence>
<keyword evidence="7" id="KW-0472">Membrane</keyword>
<feature type="compositionally biased region" description="Acidic residues" evidence="8">
    <location>
        <begin position="10"/>
        <end position="19"/>
    </location>
</feature>
<protein>
    <recommendedName>
        <fullName evidence="3">Flagellar motor switch protein FliN</fullName>
    </recommendedName>
</protein>
<dbReference type="GO" id="GO:0005886">
    <property type="term" value="C:plasma membrane"/>
    <property type="evidence" value="ECO:0007669"/>
    <property type="project" value="UniProtKB-SubCell"/>
</dbReference>
<evidence type="ECO:0000256" key="6">
    <source>
        <dbReference type="ARBA" id="ARBA00022779"/>
    </source>
</evidence>
<dbReference type="PRINTS" id="PR00956">
    <property type="entry name" value="FLGMOTORFLIN"/>
</dbReference>
<dbReference type="InterPro" id="IPR001543">
    <property type="entry name" value="FliN-like_C"/>
</dbReference>
<dbReference type="Proteomes" id="UP000291301">
    <property type="component" value="Unassembled WGS sequence"/>
</dbReference>
<comment type="similarity">
    <text evidence="2">Belongs to the FliN/MopA/SpaO family.</text>
</comment>
<name>A0A4R0PKY6_9HYPH</name>
<keyword evidence="10" id="KW-0969">Cilium</keyword>
<dbReference type="GO" id="GO:0071973">
    <property type="term" value="P:bacterial-type flagellum-dependent cell motility"/>
    <property type="evidence" value="ECO:0007669"/>
    <property type="project" value="InterPro"/>
</dbReference>
<comment type="subcellular location">
    <subcellularLocation>
        <location evidence="1">Cell membrane</location>
        <topology evidence="1">Peripheral membrane protein</topology>
        <orientation evidence="1">Cytoplasmic side</orientation>
    </subcellularLocation>
</comment>
<feature type="domain" description="Flagellar motor switch protein FliN-like C-terminal" evidence="9">
    <location>
        <begin position="85"/>
        <end position="158"/>
    </location>
</feature>
<dbReference type="AlphaFoldDB" id="A0A4R0PKY6"/>
<dbReference type="GO" id="GO:0003774">
    <property type="term" value="F:cytoskeletal motor activity"/>
    <property type="evidence" value="ECO:0007669"/>
    <property type="project" value="InterPro"/>
</dbReference>
<dbReference type="PANTHER" id="PTHR43484:SF1">
    <property type="entry name" value="FLAGELLAR MOTOR SWITCH PROTEIN FLIN"/>
    <property type="match status" value="1"/>
</dbReference>
<evidence type="ECO:0000256" key="4">
    <source>
        <dbReference type="ARBA" id="ARBA00022475"/>
    </source>
</evidence>
<keyword evidence="5" id="KW-0145">Chemotaxis</keyword>
<keyword evidence="11" id="KW-1185">Reference proteome</keyword>
<evidence type="ECO:0000256" key="5">
    <source>
        <dbReference type="ARBA" id="ARBA00022500"/>
    </source>
</evidence>
<keyword evidence="6" id="KW-0283">Flagellar rotation</keyword>
<dbReference type="Gene3D" id="2.30.330.10">
    <property type="entry name" value="SpoA-like"/>
    <property type="match status" value="1"/>
</dbReference>
<evidence type="ECO:0000313" key="10">
    <source>
        <dbReference type="EMBL" id="TCD16189.1"/>
    </source>
</evidence>
<evidence type="ECO:0000256" key="3">
    <source>
        <dbReference type="ARBA" id="ARBA00021897"/>
    </source>
</evidence>
<reference evidence="10 11" key="1">
    <citation type="journal article" date="2015" name="Antonie Van Leeuwenhoek">
        <title>Oricola cellulosilytica gen. nov., sp. nov., a cellulose-degrading bacterium of the family Phyllobacteriaceae isolated from surface seashore water, and emended descriptions of Mesorhizobium loti and Phyllobacterium myrsinacearum.</title>
        <authorList>
            <person name="Hameed A."/>
            <person name="Shahina M."/>
            <person name="Lai W.A."/>
            <person name="Lin S.Y."/>
            <person name="Young L.S."/>
            <person name="Liu Y.C."/>
            <person name="Hsu Y.H."/>
            <person name="Young C.C."/>
        </authorList>
    </citation>
    <scope>NUCLEOTIDE SEQUENCE [LARGE SCALE GENOMIC DNA]</scope>
    <source>
        <strain evidence="10 11">KCTC 52183</strain>
    </source>
</reference>
<dbReference type="GO" id="GO:0006935">
    <property type="term" value="P:chemotaxis"/>
    <property type="evidence" value="ECO:0007669"/>
    <property type="project" value="UniProtKB-KW"/>
</dbReference>
<evidence type="ECO:0000256" key="2">
    <source>
        <dbReference type="ARBA" id="ARBA00009226"/>
    </source>
</evidence>
<dbReference type="RefSeq" id="WP_131564836.1">
    <property type="nucleotide sequence ID" value="NZ_JAINFK010000001.1"/>
</dbReference>
<gene>
    <name evidence="10" type="ORF">E0D97_01780</name>
</gene>
<evidence type="ECO:0000313" key="11">
    <source>
        <dbReference type="Proteomes" id="UP000291301"/>
    </source>
</evidence>
<sequence>MSEPKLSPLDDLDLSDDDSGLPSLGGDTDLPDLEASPDPLDDAIAELQDVLGKDQAMGPLEGETEQDETGAARIGDGKDTGLQNLVMSLPVQMDVVIGSAEMPVSELIGMEAGSVVALNRKIGDSVEICVNGMKIASGEIQTLDDDPSRLGVKITELVES</sequence>
<evidence type="ECO:0000256" key="1">
    <source>
        <dbReference type="ARBA" id="ARBA00004413"/>
    </source>
</evidence>
<feature type="region of interest" description="Disordered" evidence="8">
    <location>
        <begin position="1"/>
        <end position="78"/>
    </location>
</feature>
<dbReference type="Pfam" id="PF01052">
    <property type="entry name" value="FliMN_C"/>
    <property type="match status" value="1"/>
</dbReference>
<keyword evidence="4" id="KW-1003">Cell membrane</keyword>
<comment type="caution">
    <text evidence="10">The sequence shown here is derived from an EMBL/GenBank/DDBJ whole genome shotgun (WGS) entry which is preliminary data.</text>
</comment>